<keyword evidence="1" id="KW-0040">ANK repeat</keyword>
<evidence type="ECO:0000313" key="2">
    <source>
        <dbReference type="EMBL" id="TPX57019.1"/>
    </source>
</evidence>
<proteinExistence type="predicted"/>
<dbReference type="InterPro" id="IPR002110">
    <property type="entry name" value="Ankyrin_rpt"/>
</dbReference>
<name>A0A507DYX1_9FUNG</name>
<dbReference type="Pfam" id="PF00023">
    <property type="entry name" value="Ank"/>
    <property type="match status" value="1"/>
</dbReference>
<dbReference type="PROSITE" id="PS50088">
    <property type="entry name" value="ANK_REPEAT"/>
    <property type="match status" value="1"/>
</dbReference>
<organism evidence="2 3">
    <name type="scientific">Powellomyces hirtus</name>
    <dbReference type="NCBI Taxonomy" id="109895"/>
    <lineage>
        <taxon>Eukaryota</taxon>
        <taxon>Fungi</taxon>
        <taxon>Fungi incertae sedis</taxon>
        <taxon>Chytridiomycota</taxon>
        <taxon>Chytridiomycota incertae sedis</taxon>
        <taxon>Chytridiomycetes</taxon>
        <taxon>Spizellomycetales</taxon>
        <taxon>Powellomycetaceae</taxon>
        <taxon>Powellomyces</taxon>
    </lineage>
</organism>
<dbReference type="InterPro" id="IPR036770">
    <property type="entry name" value="Ankyrin_rpt-contain_sf"/>
</dbReference>
<evidence type="ECO:0000256" key="1">
    <source>
        <dbReference type="PROSITE-ProRule" id="PRU00023"/>
    </source>
</evidence>
<dbReference type="AlphaFoldDB" id="A0A507DYX1"/>
<dbReference type="Gene3D" id="1.25.40.20">
    <property type="entry name" value="Ankyrin repeat-containing domain"/>
    <property type="match status" value="1"/>
</dbReference>
<sequence length="111" mass="12057">MKPYGSSYNTVPTFTTTTTGLSYLSHSLTSGLPTVYETRGKSATEEAQRAALRECPETVAFLLEDGADVHANKDEALRQAAADGYFRVVQVLMQHGANVHAEGDEAFRNAF</sequence>
<protein>
    <submittedName>
        <fullName evidence="2">Uncharacterized protein</fullName>
    </submittedName>
</protein>
<keyword evidence="3" id="KW-1185">Reference proteome</keyword>
<reference evidence="2 3" key="1">
    <citation type="journal article" date="2019" name="Sci. Rep.">
        <title>Comparative genomics of chytrid fungi reveal insights into the obligate biotrophic and pathogenic lifestyle of Synchytrium endobioticum.</title>
        <authorList>
            <person name="van de Vossenberg B.T.L.H."/>
            <person name="Warris S."/>
            <person name="Nguyen H.D.T."/>
            <person name="van Gent-Pelzer M.P.E."/>
            <person name="Joly D.L."/>
            <person name="van de Geest H.C."/>
            <person name="Bonants P.J.M."/>
            <person name="Smith D.S."/>
            <person name="Levesque C.A."/>
            <person name="van der Lee T.A.J."/>
        </authorList>
    </citation>
    <scope>NUCLEOTIDE SEQUENCE [LARGE SCALE GENOMIC DNA]</scope>
    <source>
        <strain evidence="2 3">CBS 809.83</strain>
    </source>
</reference>
<dbReference type="EMBL" id="QEAQ01000060">
    <property type="protein sequence ID" value="TPX57019.1"/>
    <property type="molecule type" value="Genomic_DNA"/>
</dbReference>
<gene>
    <name evidence="2" type="ORF">PhCBS80983_g04118</name>
</gene>
<dbReference type="SUPFAM" id="SSF48403">
    <property type="entry name" value="Ankyrin repeat"/>
    <property type="match status" value="1"/>
</dbReference>
<evidence type="ECO:0000313" key="3">
    <source>
        <dbReference type="Proteomes" id="UP000318582"/>
    </source>
</evidence>
<comment type="caution">
    <text evidence="2">The sequence shown here is derived from an EMBL/GenBank/DDBJ whole genome shotgun (WGS) entry which is preliminary data.</text>
</comment>
<dbReference type="Proteomes" id="UP000318582">
    <property type="component" value="Unassembled WGS sequence"/>
</dbReference>
<accession>A0A507DYX1</accession>
<feature type="repeat" description="ANK" evidence="1">
    <location>
        <begin position="72"/>
        <end position="104"/>
    </location>
</feature>